<reference evidence="1" key="1">
    <citation type="submission" date="2023-05" db="EMBL/GenBank/DDBJ databases">
        <title>Whole genome sequence of Commensalibacter sp.</title>
        <authorList>
            <person name="Charoenyingcharoen P."/>
            <person name="Yukphan P."/>
        </authorList>
    </citation>
    <scope>NUCLEOTIDE SEQUENCE</scope>
    <source>
        <strain evidence="1">TBRC 16381</strain>
    </source>
</reference>
<dbReference type="SUPFAM" id="SSF69118">
    <property type="entry name" value="AhpD-like"/>
    <property type="match status" value="1"/>
</dbReference>
<evidence type="ECO:0000313" key="2">
    <source>
        <dbReference type="Proteomes" id="UP001431634"/>
    </source>
</evidence>
<keyword evidence="2" id="KW-1185">Reference proteome</keyword>
<comment type="caution">
    <text evidence="1">The sequence shown here is derived from an EMBL/GenBank/DDBJ whole genome shotgun (WGS) entry which is preliminary data.</text>
</comment>
<dbReference type="EMBL" id="JASBAO010000001">
    <property type="protein sequence ID" value="MDI2091205.1"/>
    <property type="molecule type" value="Genomic_DNA"/>
</dbReference>
<gene>
    <name evidence="1" type="ORF">QJV27_07455</name>
</gene>
<proteinExistence type="predicted"/>
<dbReference type="InterPro" id="IPR029032">
    <property type="entry name" value="AhpD-like"/>
</dbReference>
<name>A0ABT6Q258_9PROT</name>
<organism evidence="1 2">
    <name type="scientific">Commensalibacter oyaizuii</name>
    <dbReference type="NCBI Taxonomy" id="3043873"/>
    <lineage>
        <taxon>Bacteria</taxon>
        <taxon>Pseudomonadati</taxon>
        <taxon>Pseudomonadota</taxon>
        <taxon>Alphaproteobacteria</taxon>
        <taxon>Acetobacterales</taxon>
        <taxon>Acetobacteraceae</taxon>
    </lineage>
</organism>
<evidence type="ECO:0000313" key="1">
    <source>
        <dbReference type="EMBL" id="MDI2091205.1"/>
    </source>
</evidence>
<accession>A0ABT6Q258</accession>
<protein>
    <submittedName>
        <fullName evidence="1">Uncharacterized protein</fullName>
    </submittedName>
</protein>
<dbReference type="RefSeq" id="WP_281448301.1">
    <property type="nucleotide sequence ID" value="NZ_JASBAO010000001.1"/>
</dbReference>
<dbReference type="Gene3D" id="1.20.1290.10">
    <property type="entry name" value="AhpD-like"/>
    <property type="match status" value="1"/>
</dbReference>
<dbReference type="Proteomes" id="UP001431634">
    <property type="component" value="Unassembled WGS sequence"/>
</dbReference>
<sequence length="50" mass="5809">MMTIKRIDYYKAAPDTMKAMMDLDKSTKTSILSASLQELIRIRASQVRMR</sequence>